<dbReference type="Proteomes" id="UP001595748">
    <property type="component" value="Unassembled WGS sequence"/>
</dbReference>
<dbReference type="InterPro" id="IPR042070">
    <property type="entry name" value="PucR_C-HTH_sf"/>
</dbReference>
<keyword evidence="3" id="KW-1185">Reference proteome</keyword>
<gene>
    <name evidence="2" type="ORF">ACFOPQ_03600</name>
</gene>
<dbReference type="InterPro" id="IPR025736">
    <property type="entry name" value="PucR_C-HTH_dom"/>
</dbReference>
<dbReference type="RefSeq" id="WP_380076010.1">
    <property type="nucleotide sequence ID" value="NZ_JBHRZF010000030.1"/>
</dbReference>
<proteinExistence type="predicted"/>
<accession>A0ABV8A340</accession>
<dbReference type="InterPro" id="IPR051448">
    <property type="entry name" value="CdaR-like_regulators"/>
</dbReference>
<reference evidence="3" key="1">
    <citation type="journal article" date="2019" name="Int. J. Syst. Evol. Microbiol.">
        <title>The Global Catalogue of Microorganisms (GCM) 10K type strain sequencing project: providing services to taxonomists for standard genome sequencing and annotation.</title>
        <authorList>
            <consortium name="The Broad Institute Genomics Platform"/>
            <consortium name="The Broad Institute Genome Sequencing Center for Infectious Disease"/>
            <person name="Wu L."/>
            <person name="Ma J."/>
        </authorList>
    </citation>
    <scope>NUCLEOTIDE SEQUENCE [LARGE SCALE GENOMIC DNA]</scope>
    <source>
        <strain evidence="3">CCTCC AB 2013263</strain>
    </source>
</reference>
<dbReference type="PANTHER" id="PTHR33744">
    <property type="entry name" value="CARBOHYDRATE DIACID REGULATOR"/>
    <property type="match status" value="1"/>
</dbReference>
<organism evidence="2 3">
    <name type="scientific">Deinococcus antarcticus</name>
    <dbReference type="NCBI Taxonomy" id="1298767"/>
    <lineage>
        <taxon>Bacteria</taxon>
        <taxon>Thermotogati</taxon>
        <taxon>Deinococcota</taxon>
        <taxon>Deinococci</taxon>
        <taxon>Deinococcales</taxon>
        <taxon>Deinococcaceae</taxon>
        <taxon>Deinococcus</taxon>
    </lineage>
</organism>
<dbReference type="EMBL" id="JBHRZF010000030">
    <property type="protein sequence ID" value="MFC3859849.1"/>
    <property type="molecule type" value="Genomic_DNA"/>
</dbReference>
<sequence length="430" mass="46165">MPPSELPSPLTVDELPDLLVMLRQAVSRSQPEQALANLLARLTGGWVEVRASWGDVVAVSGHMQGPARQFRLTHGGRHVGRLALSFPAAFQALEPVAVEYALLARLQSAAAGAARRRVGERTLEALLNGQSDPFTVGGESFAVGVASFADEPGRGANAQLAHAHALDVLAGVGEGYLAERQLGGVCTVRGMQAVWLWSTHNLNCESQALFLALTESTGRKVKLGVSAAQRNPVFRVALEQAQQAHSSVRDAGLVMFMQVDALYELQRAGAFDALREQVLAQLAEVDADGKVEASLRAYFNHDGSLEALAGKQRIHVNTLRYRLKLAEKAVKGPLSDPAINESPFPGPGAFTGLSGAYRACSTPDRTLNPGWPAIFTVLRWILSLWGIGPEEVGLRNWAGKSNSRKTGLRVIEAWVGQLSVSGFLLIDDLY</sequence>
<feature type="domain" description="PucR C-terminal helix-turn-helix" evidence="1">
    <location>
        <begin position="294"/>
        <end position="338"/>
    </location>
</feature>
<evidence type="ECO:0000313" key="3">
    <source>
        <dbReference type="Proteomes" id="UP001595748"/>
    </source>
</evidence>
<name>A0ABV8A340_9DEIO</name>
<evidence type="ECO:0000259" key="1">
    <source>
        <dbReference type="Pfam" id="PF13556"/>
    </source>
</evidence>
<dbReference type="Gene3D" id="1.10.10.2840">
    <property type="entry name" value="PucR C-terminal helix-turn-helix domain"/>
    <property type="match status" value="1"/>
</dbReference>
<protein>
    <submittedName>
        <fullName evidence="2">Helix-turn-helix domain-containing protein</fullName>
    </submittedName>
</protein>
<dbReference type="Pfam" id="PF13556">
    <property type="entry name" value="HTH_30"/>
    <property type="match status" value="1"/>
</dbReference>
<dbReference type="PANTHER" id="PTHR33744:SF1">
    <property type="entry name" value="DNA-BINDING TRANSCRIPTIONAL ACTIVATOR ADER"/>
    <property type="match status" value="1"/>
</dbReference>
<evidence type="ECO:0000313" key="2">
    <source>
        <dbReference type="EMBL" id="MFC3859849.1"/>
    </source>
</evidence>
<comment type="caution">
    <text evidence="2">The sequence shown here is derived from an EMBL/GenBank/DDBJ whole genome shotgun (WGS) entry which is preliminary data.</text>
</comment>